<evidence type="ECO:0000256" key="1">
    <source>
        <dbReference type="ARBA" id="ARBA00006295"/>
    </source>
</evidence>
<accession>A0ABV0MCJ3</accession>
<dbReference type="SUPFAM" id="SSF109709">
    <property type="entry name" value="KorB DNA-binding domain-like"/>
    <property type="match status" value="1"/>
</dbReference>
<comment type="similarity">
    <text evidence="1">Belongs to the ParB family.</text>
</comment>
<dbReference type="Gene3D" id="3.90.1530.30">
    <property type="match status" value="1"/>
</dbReference>
<dbReference type="InterPro" id="IPR004437">
    <property type="entry name" value="ParB/RepB/Spo0J"/>
</dbReference>
<sequence>MARKNIFDRVMQDISTEDATAEVSPAPRRFGASKSISSSIDELARQAAKVADGEAIVELDPELLDRSFISDRMTDEEDDDYRELFEAIKAQGQDTPVRVRPNPKSPDRYMIVYGHRRVRVARELGRKVRAIVKEIDDESHVISQGQENSARANLSFIERVSFADRLENLGYRRETIQAALSLDYQTLSKMLTIPKAIPPEVISAVGPAKGVGRDRWLQMRKLVEIPKNKAAAESFVKEEEFATAPLEQKFDLLFDHLTKGARKPVKKASNVQPRRLWTTEDKSVTVAQKATGKSTTLVLSAPKGPAFGAWITANLESLYEAFRSSEMKQGD</sequence>
<dbReference type="InterPro" id="IPR017819">
    <property type="entry name" value="Plasmid_partition_RepB"/>
</dbReference>
<proteinExistence type="inferred from homology"/>
<dbReference type="InterPro" id="IPR011111">
    <property type="entry name" value="Plasmid_RepB"/>
</dbReference>
<dbReference type="NCBIfam" id="TIGR00180">
    <property type="entry name" value="parB_part"/>
    <property type="match status" value="1"/>
</dbReference>
<dbReference type="PANTHER" id="PTHR33375">
    <property type="entry name" value="CHROMOSOME-PARTITIONING PROTEIN PARB-RELATED"/>
    <property type="match status" value="1"/>
</dbReference>
<evidence type="ECO:0000313" key="3">
    <source>
        <dbReference type="EMBL" id="MEQ1409613.1"/>
    </source>
</evidence>
<dbReference type="InterPro" id="IPR003115">
    <property type="entry name" value="ParB_N"/>
</dbReference>
<dbReference type="InterPro" id="IPR050336">
    <property type="entry name" value="Chromosome_partition/occlusion"/>
</dbReference>
<name>A0ABV0MCJ3_9HYPH</name>
<dbReference type="RefSeq" id="WP_210058844.1">
    <property type="nucleotide sequence ID" value="NZ_JBEAAL010000049.1"/>
</dbReference>
<dbReference type="Pfam" id="PF07506">
    <property type="entry name" value="RepB"/>
    <property type="match status" value="1"/>
</dbReference>
<organism evidence="3 4">
    <name type="scientific">Neorhizobium phenanthreniclasticum</name>
    <dbReference type="NCBI Taxonomy" id="3157917"/>
    <lineage>
        <taxon>Bacteria</taxon>
        <taxon>Pseudomonadati</taxon>
        <taxon>Pseudomonadota</taxon>
        <taxon>Alphaproteobacteria</taxon>
        <taxon>Hyphomicrobiales</taxon>
        <taxon>Rhizobiaceae</taxon>
        <taxon>Rhizobium/Agrobacterium group</taxon>
        <taxon>Neorhizobium</taxon>
    </lineage>
</organism>
<dbReference type="Pfam" id="PF02195">
    <property type="entry name" value="ParB_N"/>
    <property type="match status" value="1"/>
</dbReference>
<dbReference type="NCBIfam" id="TIGR03454">
    <property type="entry name" value="partition_RepB"/>
    <property type="match status" value="1"/>
</dbReference>
<dbReference type="SUPFAM" id="SSF110849">
    <property type="entry name" value="ParB/Sulfiredoxin"/>
    <property type="match status" value="1"/>
</dbReference>
<evidence type="ECO:0000313" key="4">
    <source>
        <dbReference type="Proteomes" id="UP001496627"/>
    </source>
</evidence>
<dbReference type="Gene3D" id="1.10.10.2830">
    <property type="match status" value="1"/>
</dbReference>
<reference evidence="3 4" key="1">
    <citation type="submission" date="2024-05" db="EMBL/GenBank/DDBJ databases">
        <title>Neorhizobium sp. Rsf11, a plant growth promoting and heavy metal resistant PAH-degrader.</title>
        <authorList>
            <person name="Golubev S.N."/>
            <person name="Muratova A.Y."/>
            <person name="Markelova M.I."/>
        </authorList>
    </citation>
    <scope>NUCLEOTIDE SEQUENCE [LARGE SCALE GENOMIC DNA]</scope>
    <source>
        <strain evidence="3 4">Rsf11</strain>
    </source>
</reference>
<protein>
    <submittedName>
        <fullName evidence="3">Plasmid partitioning protein RepB</fullName>
    </submittedName>
</protein>
<dbReference type="InterPro" id="IPR037972">
    <property type="entry name" value="RepB_N"/>
</dbReference>
<dbReference type="PANTHER" id="PTHR33375:SF1">
    <property type="entry name" value="CHROMOSOME-PARTITIONING PROTEIN PARB-RELATED"/>
    <property type="match status" value="1"/>
</dbReference>
<dbReference type="EMBL" id="JBEAAL010000049">
    <property type="protein sequence ID" value="MEQ1409613.1"/>
    <property type="molecule type" value="Genomic_DNA"/>
</dbReference>
<comment type="caution">
    <text evidence="3">The sequence shown here is derived from an EMBL/GenBank/DDBJ whole genome shotgun (WGS) entry which is preliminary data.</text>
</comment>
<dbReference type="InterPro" id="IPR036086">
    <property type="entry name" value="ParB/Sulfiredoxin_sf"/>
</dbReference>
<gene>
    <name evidence="3" type="primary">repB</name>
    <name evidence="3" type="ORF">ABK249_32430</name>
</gene>
<evidence type="ECO:0000259" key="2">
    <source>
        <dbReference type="SMART" id="SM00470"/>
    </source>
</evidence>
<feature type="domain" description="ParB-like N-terminal" evidence="2">
    <location>
        <begin position="57"/>
        <end position="149"/>
    </location>
</feature>
<dbReference type="Proteomes" id="UP001496627">
    <property type="component" value="Unassembled WGS sequence"/>
</dbReference>
<dbReference type="SMART" id="SM00470">
    <property type="entry name" value="ParB"/>
    <property type="match status" value="1"/>
</dbReference>
<keyword evidence="4" id="KW-1185">Reference proteome</keyword>
<dbReference type="CDD" id="cd16405">
    <property type="entry name" value="RepB_like_N"/>
    <property type="match status" value="1"/>
</dbReference>